<sequence>MGSMQDLLRVLPSKVIKAARNGSYPAIEALSWDPLELVPDVHRPELVVLFCAHIRKTPRGPGNHDLIQQCFVGLNLLLQLPELCRIPDVLETLPTMVQWFFHSVHELDRGRGSPQLLEAYMYIIYYLVNNSELWPRVLKTPGIIEVGTAMWMRSTVCTVPEYPGAAMGFAELLVHVPDPIIDFLTASVADVGDVAVRLVFPLRVALAAHATTEHLQAYVWQLDQFSQQIPAAPFAPALLSIGAVRLVSRTLLRFSQRDMREHDSLFIVRKCLCMVHRFVEMGTGIPWVAQSVRSGLLAALASIGPQLNLLDADAQVACMALVQDVLPRYLIFRPVIKAVGKVLEKLEDGPHIGLTQSRDFADSWAALKDLAKIRVEYQESEAMMDCSSCLRRGHKSEFRRCARCRQEHYCSVACQVVHWRHEHKAHCRQWRRIVSSMTISVSTSSIFTSDGYGAMPSRSRRRSPPCGWPPFRPSKVNISTLFVSCWIALLTPYSSACADLSSTSLGVT</sequence>
<evidence type="ECO:0000313" key="2">
    <source>
        <dbReference type="Proteomes" id="UP000814033"/>
    </source>
</evidence>
<reference evidence="1" key="1">
    <citation type="submission" date="2021-02" db="EMBL/GenBank/DDBJ databases">
        <authorList>
            <consortium name="DOE Joint Genome Institute"/>
            <person name="Ahrendt S."/>
            <person name="Looney B.P."/>
            <person name="Miyauchi S."/>
            <person name="Morin E."/>
            <person name="Drula E."/>
            <person name="Courty P.E."/>
            <person name="Chicoki N."/>
            <person name="Fauchery L."/>
            <person name="Kohler A."/>
            <person name="Kuo A."/>
            <person name="Labutti K."/>
            <person name="Pangilinan J."/>
            <person name="Lipzen A."/>
            <person name="Riley R."/>
            <person name="Andreopoulos W."/>
            <person name="He G."/>
            <person name="Johnson J."/>
            <person name="Barry K.W."/>
            <person name="Grigoriev I.V."/>
            <person name="Nagy L."/>
            <person name="Hibbett D."/>
            <person name="Henrissat B."/>
            <person name="Matheny P.B."/>
            <person name="Labbe J."/>
            <person name="Martin F."/>
        </authorList>
    </citation>
    <scope>NUCLEOTIDE SEQUENCE</scope>
    <source>
        <strain evidence="1">FP105234-sp</strain>
    </source>
</reference>
<proteinExistence type="predicted"/>
<gene>
    <name evidence="1" type="ORF">FA95DRAFT_1402349</name>
</gene>
<keyword evidence="2" id="KW-1185">Reference proteome</keyword>
<name>A0ACB8RQT4_9AGAM</name>
<evidence type="ECO:0000313" key="1">
    <source>
        <dbReference type="EMBL" id="KAI0046287.1"/>
    </source>
</evidence>
<dbReference type="Proteomes" id="UP000814033">
    <property type="component" value="Unassembled WGS sequence"/>
</dbReference>
<accession>A0ACB8RQT4</accession>
<reference evidence="1" key="2">
    <citation type="journal article" date="2022" name="New Phytol.">
        <title>Evolutionary transition to the ectomycorrhizal habit in the genomes of a hyperdiverse lineage of mushroom-forming fungi.</title>
        <authorList>
            <person name="Looney B."/>
            <person name="Miyauchi S."/>
            <person name="Morin E."/>
            <person name="Drula E."/>
            <person name="Courty P.E."/>
            <person name="Kohler A."/>
            <person name="Kuo A."/>
            <person name="LaButti K."/>
            <person name="Pangilinan J."/>
            <person name="Lipzen A."/>
            <person name="Riley R."/>
            <person name="Andreopoulos W."/>
            <person name="He G."/>
            <person name="Johnson J."/>
            <person name="Nolan M."/>
            <person name="Tritt A."/>
            <person name="Barry K.W."/>
            <person name="Grigoriev I.V."/>
            <person name="Nagy L.G."/>
            <person name="Hibbett D."/>
            <person name="Henrissat B."/>
            <person name="Matheny P.B."/>
            <person name="Labbe J."/>
            <person name="Martin F.M."/>
        </authorList>
    </citation>
    <scope>NUCLEOTIDE SEQUENCE</scope>
    <source>
        <strain evidence="1">FP105234-sp</strain>
    </source>
</reference>
<comment type="caution">
    <text evidence="1">The sequence shown here is derived from an EMBL/GenBank/DDBJ whole genome shotgun (WGS) entry which is preliminary data.</text>
</comment>
<protein>
    <submittedName>
        <fullName evidence="1">Uncharacterized protein</fullName>
    </submittedName>
</protein>
<dbReference type="EMBL" id="MU275929">
    <property type="protein sequence ID" value="KAI0046287.1"/>
    <property type="molecule type" value="Genomic_DNA"/>
</dbReference>
<organism evidence="1 2">
    <name type="scientific">Auriscalpium vulgare</name>
    <dbReference type="NCBI Taxonomy" id="40419"/>
    <lineage>
        <taxon>Eukaryota</taxon>
        <taxon>Fungi</taxon>
        <taxon>Dikarya</taxon>
        <taxon>Basidiomycota</taxon>
        <taxon>Agaricomycotina</taxon>
        <taxon>Agaricomycetes</taxon>
        <taxon>Russulales</taxon>
        <taxon>Auriscalpiaceae</taxon>
        <taxon>Auriscalpium</taxon>
    </lineage>
</organism>